<keyword evidence="2" id="KW-1185">Reference proteome</keyword>
<dbReference type="Pfam" id="PF11536">
    <property type="entry name" value="DUF3226"/>
    <property type="match status" value="1"/>
</dbReference>
<dbReference type="EMBL" id="CP002859">
    <property type="protein sequence ID" value="AEI49303.1"/>
    <property type="molecule type" value="Genomic_DNA"/>
</dbReference>
<evidence type="ECO:0008006" key="3">
    <source>
        <dbReference type="Google" id="ProtNLM"/>
    </source>
</evidence>
<dbReference type="RefSeq" id="WP_013928612.1">
    <property type="nucleotide sequence ID" value="NC_015703.1"/>
</dbReference>
<dbReference type="AlphaFoldDB" id="A0A7U4E6J1"/>
<accession>A0A7U4E6J1</accession>
<proteinExistence type="predicted"/>
<reference evidence="1 2" key="2">
    <citation type="journal article" date="2012" name="Stand. Genomic Sci.">
        <title>Complete genome sequence of the aquatic bacterium Runella slithyformis type strain (LSU 4(T)).</title>
        <authorList>
            <person name="Copeland A."/>
            <person name="Zhang X."/>
            <person name="Misra M."/>
            <person name="Lapidus A."/>
            <person name="Nolan M."/>
            <person name="Lucas S."/>
            <person name="Deshpande S."/>
            <person name="Cheng J.F."/>
            <person name="Tapia R."/>
            <person name="Goodwin L.A."/>
            <person name="Pitluck S."/>
            <person name="Liolios K."/>
            <person name="Pagani I."/>
            <person name="Ivanova N."/>
            <person name="Mikhailova N."/>
            <person name="Pati A."/>
            <person name="Chen A."/>
            <person name="Palaniappan K."/>
            <person name="Land M."/>
            <person name="Hauser L."/>
            <person name="Pan C."/>
            <person name="Jeffries C.D."/>
            <person name="Detter J.C."/>
            <person name="Brambilla E.M."/>
            <person name="Rohde M."/>
            <person name="Djao O.D."/>
            <person name="Goker M."/>
            <person name="Sikorski J."/>
            <person name="Tindall B.J."/>
            <person name="Woyke T."/>
            <person name="Bristow J."/>
            <person name="Eisen J.A."/>
            <person name="Markowitz V."/>
            <person name="Hugenholtz P."/>
            <person name="Kyrpides N.C."/>
            <person name="Klenk H.P."/>
            <person name="Mavromatis K."/>
        </authorList>
    </citation>
    <scope>NUCLEOTIDE SEQUENCE [LARGE SCALE GENOMIC DNA]</scope>
    <source>
        <strain evidence="2">ATCC 29530 / DSM 19594 / LMG 11500 / NCIMB 11436 / LSU 4</strain>
    </source>
</reference>
<evidence type="ECO:0000313" key="1">
    <source>
        <dbReference type="EMBL" id="AEI49303.1"/>
    </source>
</evidence>
<organism evidence="1 2">
    <name type="scientific">Runella slithyformis (strain ATCC 29530 / DSM 19594 / LMG 11500 / NCIMB 11436 / LSU 4)</name>
    <dbReference type="NCBI Taxonomy" id="761193"/>
    <lineage>
        <taxon>Bacteria</taxon>
        <taxon>Pseudomonadati</taxon>
        <taxon>Bacteroidota</taxon>
        <taxon>Cytophagia</taxon>
        <taxon>Cytophagales</taxon>
        <taxon>Spirosomataceae</taxon>
        <taxon>Runella</taxon>
    </lineage>
</organism>
<dbReference type="KEGG" id="rsi:Runsl_2915"/>
<gene>
    <name evidence="1" type="ordered locus">Runsl_2915</name>
</gene>
<dbReference type="Proteomes" id="UP000000493">
    <property type="component" value="Chromosome"/>
</dbReference>
<name>A0A7U4E6J1_RUNSL</name>
<protein>
    <recommendedName>
        <fullName evidence="3">DUF4276 family protein</fullName>
    </recommendedName>
</protein>
<dbReference type="InterPro" id="IPR024508">
    <property type="entry name" value="DUF3226"/>
</dbReference>
<reference evidence="2" key="1">
    <citation type="submission" date="2011-06" db="EMBL/GenBank/DDBJ databases">
        <title>The complete genome of chromosome of Runella slithyformis DSM 19594.</title>
        <authorList>
            <consortium name="US DOE Joint Genome Institute (JGI-PGF)"/>
            <person name="Lucas S."/>
            <person name="Han J."/>
            <person name="Lapidus A."/>
            <person name="Bruce D."/>
            <person name="Goodwin L."/>
            <person name="Pitluck S."/>
            <person name="Peters L."/>
            <person name="Kyrpides N."/>
            <person name="Mavromatis K."/>
            <person name="Ivanova N."/>
            <person name="Ovchinnikova G."/>
            <person name="Zhang X."/>
            <person name="Misra M."/>
            <person name="Detter J.C."/>
            <person name="Tapia R."/>
            <person name="Han C."/>
            <person name="Land M."/>
            <person name="Hauser L."/>
            <person name="Markowitz V."/>
            <person name="Cheng J.-F."/>
            <person name="Hugenholtz P."/>
            <person name="Woyke T."/>
            <person name="Wu D."/>
            <person name="Tindall B."/>
            <person name="Faehrich R."/>
            <person name="Brambilla E."/>
            <person name="Klenk H.-P."/>
            <person name="Eisen J.A."/>
        </authorList>
    </citation>
    <scope>NUCLEOTIDE SEQUENCE [LARGE SCALE GENOMIC DNA]</scope>
    <source>
        <strain evidence="2">ATCC 29530 / DSM 19594 / LMG 11500 / NCIMB 11436 / LSU 4</strain>
    </source>
</reference>
<evidence type="ECO:0000313" key="2">
    <source>
        <dbReference type="Proteomes" id="UP000000493"/>
    </source>
</evidence>
<sequence length="201" mass="24192">MNRIYIETTPPEKDKKTNEYRFFEFLLKLLNLEAELIGIGGKEKLKAFENQFKDTTRSGYKNLVIIDADGEWNVENWNFESECRKLEELKQELNVDFEVFFLPNHRLQGDFEALLEKIVANSHKRVIDCHIQFENSIENYQEYVTPNRKARIYSYITSFKRSHKQNENFKNRGDWFFDDRNLWDFSAEELEPLKNFILTHC</sequence>